<name>A0ABR9WUS0_9FLAO</name>
<accession>A0ABR9WUS0</accession>
<evidence type="ECO:0000313" key="2">
    <source>
        <dbReference type="EMBL" id="MBE9577409.1"/>
    </source>
</evidence>
<protein>
    <recommendedName>
        <fullName evidence="4">Peptidylprolyl isomerase</fullName>
    </recommendedName>
</protein>
<comment type="caution">
    <text evidence="2">The sequence shown here is derived from an EMBL/GenBank/DDBJ whole genome shotgun (WGS) entry which is preliminary data.</text>
</comment>
<organism evidence="2 3">
    <name type="scientific">Flavobacterium proteolyticum</name>
    <dbReference type="NCBI Taxonomy" id="2911683"/>
    <lineage>
        <taxon>Bacteria</taxon>
        <taxon>Pseudomonadati</taxon>
        <taxon>Bacteroidota</taxon>
        <taxon>Flavobacteriia</taxon>
        <taxon>Flavobacteriales</taxon>
        <taxon>Flavobacteriaceae</taxon>
        <taxon>Flavobacterium</taxon>
    </lineage>
</organism>
<dbReference type="Proteomes" id="UP000656274">
    <property type="component" value="Unassembled WGS sequence"/>
</dbReference>
<dbReference type="SUPFAM" id="SSF54534">
    <property type="entry name" value="FKBP-like"/>
    <property type="match status" value="1"/>
</dbReference>
<evidence type="ECO:0008006" key="4">
    <source>
        <dbReference type="Google" id="ProtNLM"/>
    </source>
</evidence>
<feature type="chain" id="PRO_5045990729" description="Peptidylprolyl isomerase" evidence="1">
    <location>
        <begin position="19"/>
        <end position="340"/>
    </location>
</feature>
<dbReference type="PROSITE" id="PS51257">
    <property type="entry name" value="PROKAR_LIPOPROTEIN"/>
    <property type="match status" value="1"/>
</dbReference>
<keyword evidence="3" id="KW-1185">Reference proteome</keyword>
<dbReference type="InterPro" id="IPR046357">
    <property type="entry name" value="PPIase_dom_sf"/>
</dbReference>
<dbReference type="InterPro" id="IPR018247">
    <property type="entry name" value="EF_Hand_1_Ca_BS"/>
</dbReference>
<dbReference type="EMBL" id="JADFTZ010000007">
    <property type="protein sequence ID" value="MBE9577409.1"/>
    <property type="molecule type" value="Genomic_DNA"/>
</dbReference>
<dbReference type="RefSeq" id="WP_194097136.1">
    <property type="nucleotide sequence ID" value="NZ_JADFTZ010000007.1"/>
</dbReference>
<reference evidence="2 3" key="1">
    <citation type="submission" date="2020-10" db="EMBL/GenBank/DDBJ databases">
        <title>The genome sequence of Flavobacterium aquaticum 1Y8A.</title>
        <authorList>
            <person name="Liu Y."/>
        </authorList>
    </citation>
    <scope>NUCLEOTIDE SEQUENCE [LARGE SCALE GENOMIC DNA]</scope>
    <source>
        <strain evidence="2 3">1Y8A</strain>
    </source>
</reference>
<evidence type="ECO:0000256" key="1">
    <source>
        <dbReference type="SAM" id="SignalP"/>
    </source>
</evidence>
<keyword evidence="1" id="KW-0732">Signal</keyword>
<feature type="signal peptide" evidence="1">
    <location>
        <begin position="1"/>
        <end position="18"/>
    </location>
</feature>
<evidence type="ECO:0000313" key="3">
    <source>
        <dbReference type="Proteomes" id="UP000656274"/>
    </source>
</evidence>
<gene>
    <name evidence="2" type="ORF">IM755_11875</name>
</gene>
<proteinExistence type="predicted"/>
<dbReference type="PROSITE" id="PS00018">
    <property type="entry name" value="EF_HAND_1"/>
    <property type="match status" value="1"/>
</dbReference>
<sequence length="340" mass="38082">MRSLLKIALLLTFVSAFFSCKSDDGVNSTPIRDFQEVYDEDIVEIEEYLKTNYLELDANLNATVTKIPEDGTQTSIWDQTAYPLQSITVKNDVKASLASDYVSKDQVDYKLYYILLNEGGGTNPITIDSTLVSYKGWNLVNEVFDQNNVGLWFSYPDASEAISGFRQILTKMKTAASSVVNSDGSVSYVNAGNLIVFIPSGLAYFNSGSTYIASYSPIAFQIRLLARKERDHERDRVLGKYEDTNGDGDFFNDDLDGDRVPNFLDVDDDGDGTLTKYEVRFPVVTGTPPNEITTYYYYPFNGAATDDPLTPYDDRKGIPSCSNDYLSPTRLRRHLDSSCR</sequence>
<dbReference type="Gene3D" id="3.10.50.40">
    <property type="match status" value="1"/>
</dbReference>